<feature type="transmembrane region" description="Helical" evidence="1">
    <location>
        <begin position="32"/>
        <end position="50"/>
    </location>
</feature>
<name>A0A9D2SFA4_9FIRM</name>
<dbReference type="Proteomes" id="UP000826793">
    <property type="component" value="Unassembled WGS sequence"/>
</dbReference>
<feature type="transmembrane region" description="Helical" evidence="1">
    <location>
        <begin position="62"/>
        <end position="84"/>
    </location>
</feature>
<protein>
    <submittedName>
        <fullName evidence="2">Conjugal transfer protein TraX</fullName>
    </submittedName>
</protein>
<accession>A0A9D2SFA4</accession>
<comment type="caution">
    <text evidence="2">The sequence shown here is derived from an EMBL/GenBank/DDBJ whole genome shotgun (WGS) entry which is preliminary data.</text>
</comment>
<feature type="transmembrane region" description="Helical" evidence="1">
    <location>
        <begin position="123"/>
        <end position="141"/>
    </location>
</feature>
<reference evidence="2" key="2">
    <citation type="submission" date="2021-04" db="EMBL/GenBank/DDBJ databases">
        <authorList>
            <person name="Gilroy R."/>
        </authorList>
    </citation>
    <scope>NUCLEOTIDE SEQUENCE</scope>
    <source>
        <strain evidence="2">CHK185-1770</strain>
    </source>
</reference>
<dbReference type="EMBL" id="DWXG01000019">
    <property type="protein sequence ID" value="HJB97428.1"/>
    <property type="molecule type" value="Genomic_DNA"/>
</dbReference>
<feature type="transmembrane region" description="Helical" evidence="1">
    <location>
        <begin position="90"/>
        <end position="111"/>
    </location>
</feature>
<gene>
    <name evidence="2" type="ORF">H9710_02480</name>
</gene>
<feature type="transmembrane region" description="Helical" evidence="1">
    <location>
        <begin position="161"/>
        <end position="180"/>
    </location>
</feature>
<keyword evidence="1" id="KW-1133">Transmembrane helix</keyword>
<reference evidence="2" key="1">
    <citation type="journal article" date="2021" name="PeerJ">
        <title>Extensive microbial diversity within the chicken gut microbiome revealed by metagenomics and culture.</title>
        <authorList>
            <person name="Gilroy R."/>
            <person name="Ravi A."/>
            <person name="Getino M."/>
            <person name="Pursley I."/>
            <person name="Horton D.L."/>
            <person name="Alikhan N.F."/>
            <person name="Baker D."/>
            <person name="Gharbi K."/>
            <person name="Hall N."/>
            <person name="Watson M."/>
            <person name="Adriaenssens E.M."/>
            <person name="Foster-Nyarko E."/>
            <person name="Jarju S."/>
            <person name="Secka A."/>
            <person name="Antonio M."/>
            <person name="Oren A."/>
            <person name="Chaudhuri R.R."/>
            <person name="La Ragione R."/>
            <person name="Hildebrand F."/>
            <person name="Pallen M.J."/>
        </authorList>
    </citation>
    <scope>NUCLEOTIDE SEQUENCE</scope>
    <source>
        <strain evidence="2">CHK185-1770</strain>
    </source>
</reference>
<keyword evidence="1" id="KW-0472">Membrane</keyword>
<feature type="transmembrane region" description="Helical" evidence="1">
    <location>
        <begin position="192"/>
        <end position="211"/>
    </location>
</feature>
<keyword evidence="1" id="KW-0812">Transmembrane</keyword>
<evidence type="ECO:0000256" key="1">
    <source>
        <dbReference type="SAM" id="Phobius"/>
    </source>
</evidence>
<organism evidence="2 3">
    <name type="scientific">Candidatus Acutalibacter pullicola</name>
    <dbReference type="NCBI Taxonomy" id="2838417"/>
    <lineage>
        <taxon>Bacteria</taxon>
        <taxon>Bacillati</taxon>
        <taxon>Bacillota</taxon>
        <taxon>Clostridia</taxon>
        <taxon>Eubacteriales</taxon>
        <taxon>Acutalibacteraceae</taxon>
        <taxon>Acutalibacter</taxon>
    </lineage>
</organism>
<proteinExistence type="predicted"/>
<evidence type="ECO:0000313" key="3">
    <source>
        <dbReference type="Proteomes" id="UP000826793"/>
    </source>
</evidence>
<dbReference type="Pfam" id="PF05857">
    <property type="entry name" value="TraX"/>
    <property type="match status" value="1"/>
</dbReference>
<dbReference type="InterPro" id="IPR008875">
    <property type="entry name" value="TraX"/>
</dbReference>
<sequence>MTSAGLQGIALATMVVDHVGLAFFPEAVWLRWVGRVSFPLFLFLLSEGFVHTSHRRRYALRLALFALVSEGPYQLFVYGGFRALPCQNVFFALLCALLALGCVERGGLWWLGGAGLAVAAELLGMDYGAYGILLAVCFFLFRGSLPGTVASLGACTGAYCLAHQGWVQGWAIAAAVPLALYNWERGRRLPRYVVYGFYPAHLLLLGLLRWWG</sequence>
<evidence type="ECO:0000313" key="2">
    <source>
        <dbReference type="EMBL" id="HJB97428.1"/>
    </source>
</evidence>
<dbReference type="AlphaFoldDB" id="A0A9D2SFA4"/>